<reference evidence="2 3" key="1">
    <citation type="journal article" date="2014" name="Genome Announc.">
        <title>Draft genome sequences of eight enterohepatic helicobacter species isolated from both laboratory and wild rodents.</title>
        <authorList>
            <person name="Sheh A."/>
            <person name="Shen Z."/>
            <person name="Fox J.G."/>
        </authorList>
    </citation>
    <scope>NUCLEOTIDE SEQUENCE [LARGE SCALE GENOMIC DNA]</scope>
    <source>
        <strain evidence="2 3">MIT 01-6451</strain>
    </source>
</reference>
<evidence type="ECO:0000313" key="3">
    <source>
        <dbReference type="Proteomes" id="UP000029707"/>
    </source>
</evidence>
<dbReference type="PROSITE" id="PS51257">
    <property type="entry name" value="PROKAR_LIPOPROTEIN"/>
    <property type="match status" value="1"/>
</dbReference>
<dbReference type="RefSeq" id="WP_034360649.1">
    <property type="nucleotide sequence ID" value="NZ_CAJUDB010000037.1"/>
</dbReference>
<dbReference type="EMBL" id="JRMQ02000009">
    <property type="protein sequence ID" value="TLE00988.1"/>
    <property type="molecule type" value="Genomic_DNA"/>
</dbReference>
<evidence type="ECO:0000256" key="1">
    <source>
        <dbReference type="SAM" id="Phobius"/>
    </source>
</evidence>
<gene>
    <name evidence="2" type="ORF">LS65_006675</name>
</gene>
<proteinExistence type="predicted"/>
<keyword evidence="1" id="KW-0472">Membrane</keyword>
<organism evidence="2 3">
    <name type="scientific">Helicobacter japonicus</name>
    <dbReference type="NCBI Taxonomy" id="425400"/>
    <lineage>
        <taxon>Bacteria</taxon>
        <taxon>Pseudomonadati</taxon>
        <taxon>Campylobacterota</taxon>
        <taxon>Epsilonproteobacteria</taxon>
        <taxon>Campylobacterales</taxon>
        <taxon>Helicobacteraceae</taxon>
        <taxon>Helicobacter</taxon>
    </lineage>
</organism>
<keyword evidence="3" id="KW-1185">Reference proteome</keyword>
<dbReference type="AlphaFoldDB" id="A0A4U8TPY9"/>
<protein>
    <submittedName>
        <fullName evidence="2">Uncharacterized protein</fullName>
    </submittedName>
</protein>
<comment type="caution">
    <text evidence="2">The sequence shown here is derived from an EMBL/GenBank/DDBJ whole genome shotgun (WGS) entry which is preliminary data.</text>
</comment>
<sequence length="948" mass="109329">MRLESIVLIAVLLVLACASFFLIVNIFELSHTSVALIIFILGLICAKFVFPMMIKAKVNQKNKESNKEAHTMKRAKEKAIRIKAQDESDESIEITFPEEQEQESLVKDTLNLKQVVSDPDSIHHTIIHNKRTLLDFLFMQSKKSGRIPNIALFFGLDCKIKKKDIKAVLDAFNISFYDENINENFKRSFAFITQAKADYGLIVLEKESGELIDVILANETINDIYDLSLEIWNLFENANPYPQAKSLSGKSCMLLYDNFITRYSGNIYFHMGSISSLDIRERLKDKREQNIFGYIERGVSSGIDSSEYEYNKEQAQKALRALSEYFDDDMLAFVNTTSFNAPFSALVKDNGKKLQVLFFSDEYDSNGVDVDNNFFTDPYLALLDTLGEEEEIYAESLYGVNLLEPKEQAESMQGNEKDDNKEQNWDFKADSFHTKSFDMTKAIIQSVRDASNAMEQDIEEYDEVSSEYKEMYLQKEKQNAFIAVFELSNEEYAKLTPKDFQNYQKELNALLKNFVIAIEHFEEELEVEYTQNLRNILEDKESVIFVESFLPLSLPKSLEFLSGESKRLLKGANRALFLNLIRAGAEVENELVEQAQNAAQWYFSSQLQRYNLYQALRKNKDSKLYDEKYSISDEQKEAFVLSLPTTKILQELCAILRSAYYTDGTVQIRALQNLVRESELDEWILPQYEELFIGGEATNYDWQLLSYERVQNQQNYNEAYNAIIEKLKKSLQSGEQTLFYEDILKYEDSLKNRVDSQILHKRGKAKRQMGNKEVDSTDREGAYDMLFKAIMLSDFDLFQEAIANGADANGVVSAKQAESELAREQYLCEEGASHYAMAVGKILDCIALDDEDLSEESLKEECTDAFKILFAMRDLKPCQEVLEDAKSLLEDTFADWWYEAYKEADELGFKGDLDDEEALHTWLRNHKPLTYFEILAKELGLELELSWE</sequence>
<dbReference type="STRING" id="425400.LS65_01165"/>
<feature type="transmembrane region" description="Helical" evidence="1">
    <location>
        <begin position="34"/>
        <end position="54"/>
    </location>
</feature>
<name>A0A4U8TPY9_9HELI</name>
<accession>A0A4U8TPY9</accession>
<dbReference type="OrthoDB" id="5313353at2"/>
<feature type="transmembrane region" description="Helical" evidence="1">
    <location>
        <begin position="6"/>
        <end position="27"/>
    </location>
</feature>
<dbReference type="Proteomes" id="UP000029707">
    <property type="component" value="Unassembled WGS sequence"/>
</dbReference>
<keyword evidence="1" id="KW-0812">Transmembrane</keyword>
<keyword evidence="1" id="KW-1133">Transmembrane helix</keyword>
<evidence type="ECO:0000313" key="2">
    <source>
        <dbReference type="EMBL" id="TLE00988.1"/>
    </source>
</evidence>